<protein>
    <submittedName>
        <fullName evidence="4">Molecular chaperone DnaJ</fullName>
    </submittedName>
</protein>
<dbReference type="Gene3D" id="1.25.40.10">
    <property type="entry name" value="Tetratricopeptide repeat domain"/>
    <property type="match status" value="1"/>
</dbReference>
<dbReference type="AlphaFoldDB" id="A0A4R3TIX1"/>
<dbReference type="Gene3D" id="1.10.287.110">
    <property type="entry name" value="DnaJ domain"/>
    <property type="match status" value="1"/>
</dbReference>
<evidence type="ECO:0000256" key="2">
    <source>
        <dbReference type="ARBA" id="ARBA00023186"/>
    </source>
</evidence>
<dbReference type="Proteomes" id="UP000295773">
    <property type="component" value="Unassembled WGS sequence"/>
</dbReference>
<dbReference type="GO" id="GO:0051082">
    <property type="term" value="F:unfolded protein binding"/>
    <property type="evidence" value="ECO:0007669"/>
    <property type="project" value="TreeGrafter"/>
</dbReference>
<evidence type="ECO:0000313" key="4">
    <source>
        <dbReference type="EMBL" id="TCU62201.1"/>
    </source>
</evidence>
<dbReference type="CDD" id="cd06257">
    <property type="entry name" value="DnaJ"/>
    <property type="match status" value="1"/>
</dbReference>
<feature type="domain" description="J" evidence="3">
    <location>
        <begin position="3"/>
        <end position="71"/>
    </location>
</feature>
<dbReference type="EMBL" id="SMBP01000005">
    <property type="protein sequence ID" value="TCU62201.1"/>
    <property type="molecule type" value="Genomic_DNA"/>
</dbReference>
<dbReference type="InterPro" id="IPR001623">
    <property type="entry name" value="DnaJ_domain"/>
</dbReference>
<dbReference type="InterPro" id="IPR036869">
    <property type="entry name" value="J_dom_sf"/>
</dbReference>
<dbReference type="GO" id="GO:0042026">
    <property type="term" value="P:protein refolding"/>
    <property type="evidence" value="ECO:0007669"/>
    <property type="project" value="TreeGrafter"/>
</dbReference>
<dbReference type="SUPFAM" id="SSF48452">
    <property type="entry name" value="TPR-like"/>
    <property type="match status" value="1"/>
</dbReference>
<dbReference type="PANTHER" id="PTHR43096">
    <property type="entry name" value="DNAJ HOMOLOG 1, MITOCHONDRIAL-RELATED"/>
    <property type="match status" value="1"/>
</dbReference>
<gene>
    <name evidence="4" type="ORF">EDD61_1057</name>
</gene>
<dbReference type="PRINTS" id="PR00625">
    <property type="entry name" value="JDOMAIN"/>
</dbReference>
<dbReference type="GO" id="GO:0006260">
    <property type="term" value="P:DNA replication"/>
    <property type="evidence" value="ECO:0007669"/>
    <property type="project" value="UniProtKB-KW"/>
</dbReference>
<proteinExistence type="predicted"/>
<dbReference type="InterPro" id="IPR028061">
    <property type="entry name" value="Fis1_TPR_C"/>
</dbReference>
<evidence type="ECO:0000313" key="5">
    <source>
        <dbReference type="Proteomes" id="UP000295773"/>
    </source>
</evidence>
<keyword evidence="5" id="KW-1185">Reference proteome</keyword>
<dbReference type="Pfam" id="PF00226">
    <property type="entry name" value="DnaJ"/>
    <property type="match status" value="1"/>
</dbReference>
<dbReference type="SMART" id="SM00271">
    <property type="entry name" value="DnaJ"/>
    <property type="match status" value="1"/>
</dbReference>
<dbReference type="InterPro" id="IPR011990">
    <property type="entry name" value="TPR-like_helical_dom_sf"/>
</dbReference>
<dbReference type="RefSeq" id="WP_008979577.1">
    <property type="nucleotide sequence ID" value="NZ_JADPGE010000001.1"/>
</dbReference>
<organism evidence="4 5">
    <name type="scientific">Longicatena caecimuris</name>
    <dbReference type="NCBI Taxonomy" id="1796635"/>
    <lineage>
        <taxon>Bacteria</taxon>
        <taxon>Bacillati</taxon>
        <taxon>Bacillota</taxon>
        <taxon>Erysipelotrichia</taxon>
        <taxon>Erysipelotrichales</taxon>
        <taxon>Erysipelotrichaceae</taxon>
        <taxon>Longicatena</taxon>
    </lineage>
</organism>
<reference evidence="4 5" key="1">
    <citation type="submission" date="2019-03" db="EMBL/GenBank/DDBJ databases">
        <title>Genomic Encyclopedia of Type Strains, Phase IV (KMG-IV): sequencing the most valuable type-strain genomes for metagenomic binning, comparative biology and taxonomic classification.</title>
        <authorList>
            <person name="Goeker M."/>
        </authorList>
    </citation>
    <scope>NUCLEOTIDE SEQUENCE [LARGE SCALE GENOMIC DNA]</scope>
    <source>
        <strain evidence="4 5">DSM 29481</strain>
    </source>
</reference>
<keyword evidence="1" id="KW-0235">DNA replication</keyword>
<name>A0A4R3TIX1_9FIRM</name>
<dbReference type="SUPFAM" id="SSF46565">
    <property type="entry name" value="Chaperone J-domain"/>
    <property type="match status" value="1"/>
</dbReference>
<dbReference type="Pfam" id="PF14853">
    <property type="entry name" value="Fis1_TPR_C"/>
    <property type="match status" value="1"/>
</dbReference>
<evidence type="ECO:0000259" key="3">
    <source>
        <dbReference type="PROSITE" id="PS50076"/>
    </source>
</evidence>
<dbReference type="GO" id="GO:0005737">
    <property type="term" value="C:cytoplasm"/>
    <property type="evidence" value="ECO:0007669"/>
    <property type="project" value="TreeGrafter"/>
</dbReference>
<comment type="caution">
    <text evidence="4">The sequence shown here is derived from an EMBL/GenBank/DDBJ whole genome shotgun (WGS) entry which is preliminary data.</text>
</comment>
<accession>A0A4R3TIX1</accession>
<dbReference type="PROSITE" id="PS50076">
    <property type="entry name" value="DNAJ_2"/>
    <property type="match status" value="1"/>
</dbReference>
<keyword evidence="2" id="KW-0143">Chaperone</keyword>
<evidence type="ECO:0000256" key="1">
    <source>
        <dbReference type="ARBA" id="ARBA00022705"/>
    </source>
</evidence>
<dbReference type="PANTHER" id="PTHR43096:SF52">
    <property type="entry name" value="DNAJ HOMOLOG 1, MITOCHONDRIAL-RELATED"/>
    <property type="match status" value="1"/>
</dbReference>
<sequence length="204" mass="23004">MEDPYKILGVSRDASEDEIKKAYRRLAKQYHPDVNKTAGAEEKFKEIQNAYQQIMDYKKNGGPQDFWNASGFGSGYGNYQGYQNGGATNDYQAAVNYLNTGQYQAAYNVLINIQERDASWYYLFAIANYGLGNHIAAMDAAEKACQMDPSNQQYRQLYAQLQRGRTRYQQMQTPFGGASNFCCYLLLCNMCLGGGGMCYPILCC</sequence>